<comment type="caution">
    <text evidence="2">The sequence shown here is derived from an EMBL/GenBank/DDBJ whole genome shotgun (WGS) entry which is preliminary data.</text>
</comment>
<dbReference type="Gene3D" id="3.40.50.1240">
    <property type="entry name" value="Phosphoglycerate mutase-like"/>
    <property type="match status" value="1"/>
</dbReference>
<dbReference type="AlphaFoldDB" id="A0AAN7T4B5"/>
<dbReference type="SUPFAM" id="SSF53254">
    <property type="entry name" value="Phosphoglycerate mutase-like"/>
    <property type="match status" value="1"/>
</dbReference>
<dbReference type="Proteomes" id="UP001309876">
    <property type="component" value="Unassembled WGS sequence"/>
</dbReference>
<feature type="region of interest" description="Disordered" evidence="1">
    <location>
        <begin position="16"/>
        <end position="41"/>
    </location>
</feature>
<proteinExistence type="predicted"/>
<dbReference type="SMART" id="SM00855">
    <property type="entry name" value="PGAM"/>
    <property type="match status" value="1"/>
</dbReference>
<sequence length="469" mass="53661">MGKPRLIIIIRHAQSEGNRDKTIHQATPDHKVSLTPEGEDQARQAGEKLRSLLREDDSLHFFISPYKRTRQTTEGILSTLCSNDPAPSPFQRHHIKVYEEPRIREQDFGNFQPGTDEVERLWRERASYGHFFYRIPNGESGADVYDRVSSFNGSLWRRFSEDQMASVAVLVTHGLCSRVFLMAWYHYSVEFFEDLRNINHCEFLVMKLGNNGKYVLQNQLRRWSDLRRERAAQRKSVSASSPPQHIPVHRWHNHATDNTRSVKPPKRQNTADLFKDDDETSKTEGQMPQQNSSLRNESQQDPVVSPTEYQQRDKNSQQLSQTNQSLLTQGLQELKLTNSPRFSRSQTKAYLGRDGGGSRSGAASPFEMSDEESNEDTSAAPAKNTEPQEEKLDAIDVPTPKQPSSMARALRGELMDEPGRVLADALGDHSEPEIERVDVELGTRDRERSEIARIVAEEVRERSHHSDLY</sequence>
<gene>
    <name evidence="2" type="ORF">LTR05_003076</name>
</gene>
<feature type="compositionally biased region" description="Polar residues" evidence="1">
    <location>
        <begin position="335"/>
        <end position="348"/>
    </location>
</feature>
<feature type="region of interest" description="Disordered" evidence="1">
    <location>
        <begin position="333"/>
        <end position="405"/>
    </location>
</feature>
<feature type="compositionally biased region" description="Polar residues" evidence="1">
    <location>
        <begin position="283"/>
        <end position="302"/>
    </location>
</feature>
<accession>A0AAN7T4B5</accession>
<dbReference type="PANTHER" id="PTHR46192">
    <property type="entry name" value="BROAD-RANGE ACID PHOSPHATASE DET1"/>
    <property type="match status" value="1"/>
</dbReference>
<organism evidence="2 3">
    <name type="scientific">Lithohypha guttulata</name>
    <dbReference type="NCBI Taxonomy" id="1690604"/>
    <lineage>
        <taxon>Eukaryota</taxon>
        <taxon>Fungi</taxon>
        <taxon>Dikarya</taxon>
        <taxon>Ascomycota</taxon>
        <taxon>Pezizomycotina</taxon>
        <taxon>Eurotiomycetes</taxon>
        <taxon>Chaetothyriomycetidae</taxon>
        <taxon>Chaetothyriales</taxon>
        <taxon>Trichomeriaceae</taxon>
        <taxon>Lithohypha</taxon>
    </lineage>
</organism>
<evidence type="ECO:0000256" key="1">
    <source>
        <dbReference type="SAM" id="MobiDB-lite"/>
    </source>
</evidence>
<name>A0AAN7T4B5_9EURO</name>
<evidence type="ECO:0000313" key="2">
    <source>
        <dbReference type="EMBL" id="KAK5088854.1"/>
    </source>
</evidence>
<keyword evidence="3" id="KW-1185">Reference proteome</keyword>
<dbReference type="CDD" id="cd07067">
    <property type="entry name" value="HP_PGM_like"/>
    <property type="match status" value="1"/>
</dbReference>
<dbReference type="InterPro" id="IPR013078">
    <property type="entry name" value="His_Pase_superF_clade-1"/>
</dbReference>
<feature type="region of interest" description="Disordered" evidence="1">
    <location>
        <begin position="231"/>
        <end position="321"/>
    </location>
</feature>
<dbReference type="InterPro" id="IPR029033">
    <property type="entry name" value="His_PPase_superfam"/>
</dbReference>
<reference evidence="2 3" key="1">
    <citation type="submission" date="2023-08" db="EMBL/GenBank/DDBJ databases">
        <title>Black Yeasts Isolated from many extreme environments.</title>
        <authorList>
            <person name="Coleine C."/>
            <person name="Stajich J.E."/>
            <person name="Selbmann L."/>
        </authorList>
    </citation>
    <scope>NUCLEOTIDE SEQUENCE [LARGE SCALE GENOMIC DNA]</scope>
    <source>
        <strain evidence="2 3">CCFEE 5910</strain>
    </source>
</reference>
<dbReference type="InterPro" id="IPR052765">
    <property type="entry name" value="PGM-Related"/>
</dbReference>
<dbReference type="Pfam" id="PF00300">
    <property type="entry name" value="His_Phos_1"/>
    <property type="match status" value="1"/>
</dbReference>
<protein>
    <submittedName>
        <fullName evidence="2">Uncharacterized protein</fullName>
    </submittedName>
</protein>
<feature type="compositionally biased region" description="Basic and acidic residues" evidence="1">
    <location>
        <begin position="16"/>
        <end position="32"/>
    </location>
</feature>
<feature type="compositionally biased region" description="Polar residues" evidence="1">
    <location>
        <begin position="256"/>
        <end position="271"/>
    </location>
</feature>
<dbReference type="EMBL" id="JAVRRJ010000002">
    <property type="protein sequence ID" value="KAK5088854.1"/>
    <property type="molecule type" value="Genomic_DNA"/>
</dbReference>
<evidence type="ECO:0000313" key="3">
    <source>
        <dbReference type="Proteomes" id="UP001309876"/>
    </source>
</evidence>